<keyword evidence="2" id="KW-0326">Glycosidase</keyword>
<dbReference type="GO" id="GO:0005975">
    <property type="term" value="P:carbohydrate metabolic process"/>
    <property type="evidence" value="ECO:0007669"/>
    <property type="project" value="InterPro"/>
</dbReference>
<accession>A0A2T2NDE9</accession>
<dbReference type="Gene3D" id="1.50.10.10">
    <property type="match status" value="1"/>
</dbReference>
<dbReference type="AlphaFoldDB" id="A0A2T2NDE9"/>
<evidence type="ECO:0000256" key="1">
    <source>
        <dbReference type="ARBA" id="ARBA00022801"/>
    </source>
</evidence>
<dbReference type="EMBL" id="KZ678140">
    <property type="protein sequence ID" value="PSN63409.1"/>
    <property type="molecule type" value="Genomic_DNA"/>
</dbReference>
<dbReference type="InterPro" id="IPR012341">
    <property type="entry name" value="6hp_glycosidase-like_sf"/>
</dbReference>
<keyword evidence="1" id="KW-0378">Hydrolase</keyword>
<dbReference type="PANTHER" id="PTHR41814:SF1">
    <property type="entry name" value="CELLULASE"/>
    <property type="match status" value="1"/>
</dbReference>
<dbReference type="GO" id="GO:0016798">
    <property type="term" value="F:hydrolase activity, acting on glycosyl bonds"/>
    <property type="evidence" value="ECO:0007669"/>
    <property type="project" value="UniProtKB-KW"/>
</dbReference>
<gene>
    <name evidence="2" type="ORF">BS50DRAFT_111855</name>
</gene>
<keyword evidence="3" id="KW-1185">Reference proteome</keyword>
<dbReference type="InterPro" id="IPR008928">
    <property type="entry name" value="6-hairpin_glycosidase_sf"/>
</dbReference>
<evidence type="ECO:0000313" key="2">
    <source>
        <dbReference type="EMBL" id="PSN63409.1"/>
    </source>
</evidence>
<dbReference type="PANTHER" id="PTHR41814">
    <property type="entry name" value="EXPRESSED PROTEIN"/>
    <property type="match status" value="1"/>
</dbReference>
<dbReference type="OrthoDB" id="4138492at2759"/>
<reference evidence="2 3" key="1">
    <citation type="journal article" date="2018" name="Front. Microbiol.">
        <title>Genome-Wide Analysis of Corynespora cassiicola Leaf Fall Disease Putative Effectors.</title>
        <authorList>
            <person name="Lopez D."/>
            <person name="Ribeiro S."/>
            <person name="Label P."/>
            <person name="Fumanal B."/>
            <person name="Venisse J.S."/>
            <person name="Kohler A."/>
            <person name="de Oliveira R.R."/>
            <person name="Labutti K."/>
            <person name="Lipzen A."/>
            <person name="Lail K."/>
            <person name="Bauer D."/>
            <person name="Ohm R.A."/>
            <person name="Barry K.W."/>
            <person name="Spatafora J."/>
            <person name="Grigoriev I.V."/>
            <person name="Martin F.M."/>
            <person name="Pujade-Renaud V."/>
        </authorList>
    </citation>
    <scope>NUCLEOTIDE SEQUENCE [LARGE SCALE GENOMIC DNA]</scope>
    <source>
        <strain evidence="2 3">Philippines</strain>
    </source>
</reference>
<protein>
    <submittedName>
        <fullName evidence="2">Six-hairpin glycosidase</fullName>
    </submittedName>
</protein>
<dbReference type="Proteomes" id="UP000240883">
    <property type="component" value="Unassembled WGS sequence"/>
</dbReference>
<evidence type="ECO:0000313" key="3">
    <source>
        <dbReference type="Proteomes" id="UP000240883"/>
    </source>
</evidence>
<sequence length="350" mass="38195">MVSPALINKVLAKAIEVATHSWEYGTVAEALLEWENPTLSIFNDPFPGGAIPTLDVGDVSALSYVKPFIRTDNTTLVDGDGSSADPASLGISALQIGQTIPAYLSASTRQLTHLLSAVPRWPNGAISHREAYPELWADFIYMVPPFLAYYAVAFDDVGLLKEAALQCEHYRDVLATEDGAWLHIVGDHVNDRKLWSTGNAWAAAGMARVLATMRKGPKVGETVEEQGLLVGMIKEIVDGVIRLDEDESGLLRNYLNLTEWWGEVSGTSLLAATAFRMAVLEPGAFGSEYTDWAKRKMDVVDGKIDQETGIVSPAVNPLNWNDMEPYTTGSPEGQAFVVLLHAAYRDWKGE</sequence>
<name>A0A2T2NDE9_CORCC</name>
<proteinExistence type="predicted"/>
<organism evidence="2 3">
    <name type="scientific">Corynespora cassiicola Philippines</name>
    <dbReference type="NCBI Taxonomy" id="1448308"/>
    <lineage>
        <taxon>Eukaryota</taxon>
        <taxon>Fungi</taxon>
        <taxon>Dikarya</taxon>
        <taxon>Ascomycota</taxon>
        <taxon>Pezizomycotina</taxon>
        <taxon>Dothideomycetes</taxon>
        <taxon>Pleosporomycetidae</taxon>
        <taxon>Pleosporales</taxon>
        <taxon>Corynesporascaceae</taxon>
        <taxon>Corynespora</taxon>
    </lineage>
</organism>
<dbReference type="SUPFAM" id="SSF48208">
    <property type="entry name" value="Six-hairpin glycosidases"/>
    <property type="match status" value="1"/>
</dbReference>
<dbReference type="Pfam" id="PF07470">
    <property type="entry name" value="Glyco_hydro_88"/>
    <property type="match status" value="1"/>
</dbReference>
<dbReference type="InterPro" id="IPR010905">
    <property type="entry name" value="Glyco_hydro_88"/>
</dbReference>